<evidence type="ECO:0000313" key="3">
    <source>
        <dbReference type="EMBL" id="KGE85131.1"/>
    </source>
</evidence>
<evidence type="ECO:0000313" key="4">
    <source>
        <dbReference type="Proteomes" id="UP000029736"/>
    </source>
</evidence>
<gene>
    <name evidence="3" type="ORF">IX84_29000</name>
</gene>
<protein>
    <submittedName>
        <fullName evidence="3">Uncharacterized protein</fullName>
    </submittedName>
</protein>
<feature type="region of interest" description="Disordered" evidence="1">
    <location>
        <begin position="1"/>
        <end position="22"/>
    </location>
</feature>
<proteinExistence type="predicted"/>
<dbReference type="Proteomes" id="UP000029736">
    <property type="component" value="Unassembled WGS sequence"/>
</dbReference>
<reference evidence="3 4" key="1">
    <citation type="journal article" date="2014" name="Int. J. Syst. Evol. Microbiol.">
        <title>Phaeodactylibacter xiamenensis gen. nov., sp. nov., a member of the family Saprospiraceae isolated from the marine alga Phaeodactylum tricornutum.</title>
        <authorList>
            <person name="Chen Z.Jr."/>
            <person name="Lei X."/>
            <person name="Lai Q."/>
            <person name="Li Y."/>
            <person name="Zhang B."/>
            <person name="Zhang J."/>
            <person name="Zhang H."/>
            <person name="Yang L."/>
            <person name="Zheng W."/>
            <person name="Tian Y."/>
            <person name="Yu Z."/>
            <person name="Xu H.Jr."/>
            <person name="Zheng T."/>
        </authorList>
    </citation>
    <scope>NUCLEOTIDE SEQUENCE [LARGE SCALE GENOMIC DNA]</scope>
    <source>
        <strain evidence="3 4">KD52</strain>
    </source>
</reference>
<sequence>MSQEKEPPKIIAAKKASEADQSWIKHQREVQQKTPERIEDAAKFLSGMISISLTIFLKLNPDGFKEMAGSGLLNLAVILWIASLVFTFLVLFPAPYRYNDSSSASIRKMHKRVVRYKYWMLGLGAFFFIVALAVLVALYVAG</sequence>
<dbReference type="AlphaFoldDB" id="A0A098RZ33"/>
<organism evidence="3 4">
    <name type="scientific">Phaeodactylibacter xiamenensis</name>
    <dbReference type="NCBI Taxonomy" id="1524460"/>
    <lineage>
        <taxon>Bacteria</taxon>
        <taxon>Pseudomonadati</taxon>
        <taxon>Bacteroidota</taxon>
        <taxon>Saprospiria</taxon>
        <taxon>Saprospirales</taxon>
        <taxon>Haliscomenobacteraceae</taxon>
        <taxon>Phaeodactylibacter</taxon>
    </lineage>
</organism>
<comment type="caution">
    <text evidence="3">The sequence shown here is derived from an EMBL/GenBank/DDBJ whole genome shotgun (WGS) entry which is preliminary data.</text>
</comment>
<name>A0A098RZ33_9BACT</name>
<dbReference type="RefSeq" id="WP_044229066.1">
    <property type="nucleotide sequence ID" value="NZ_JBKAGJ010000011.1"/>
</dbReference>
<accession>A0A098RZ33</accession>
<keyword evidence="2" id="KW-0472">Membrane</keyword>
<keyword evidence="4" id="KW-1185">Reference proteome</keyword>
<feature type="transmembrane region" description="Helical" evidence="2">
    <location>
        <begin position="71"/>
        <end position="98"/>
    </location>
</feature>
<dbReference type="EMBL" id="JPOS01000092">
    <property type="protein sequence ID" value="KGE85131.1"/>
    <property type="molecule type" value="Genomic_DNA"/>
</dbReference>
<evidence type="ECO:0000256" key="1">
    <source>
        <dbReference type="SAM" id="MobiDB-lite"/>
    </source>
</evidence>
<keyword evidence="2" id="KW-0812">Transmembrane</keyword>
<evidence type="ECO:0000256" key="2">
    <source>
        <dbReference type="SAM" id="Phobius"/>
    </source>
</evidence>
<feature type="transmembrane region" description="Helical" evidence="2">
    <location>
        <begin position="118"/>
        <end position="141"/>
    </location>
</feature>
<keyword evidence="2" id="KW-1133">Transmembrane helix</keyword>